<keyword evidence="4 8" id="KW-0812">Transmembrane</keyword>
<dbReference type="GO" id="GO:0006612">
    <property type="term" value="P:protein targeting to membrane"/>
    <property type="evidence" value="ECO:0007669"/>
    <property type="project" value="TreeGrafter"/>
</dbReference>
<evidence type="ECO:0000256" key="7">
    <source>
        <dbReference type="ARBA" id="ARBA00023315"/>
    </source>
</evidence>
<feature type="transmembrane region" description="Helical" evidence="8">
    <location>
        <begin position="204"/>
        <end position="232"/>
    </location>
</feature>
<evidence type="ECO:0000256" key="3">
    <source>
        <dbReference type="ARBA" id="ARBA00022679"/>
    </source>
</evidence>
<dbReference type="PANTHER" id="PTHR22883:SF127">
    <property type="entry name" value="ZDHHC-TYPE PALMITOYLTRANSFERASE 3-RELATED"/>
    <property type="match status" value="1"/>
</dbReference>
<dbReference type="EC" id="2.3.1.225" evidence="8"/>
<comment type="domain">
    <text evidence="8">The DHHC domain is required for palmitoyltransferase activity.</text>
</comment>
<sequence length="288" mass="32283">MVCYFLCLHPAVVLLAVAGFGRCCKGLLRVRGSAPAFVFFNILFVWGVYIAVIRKVISPLMDIAFHVELVVLVIGLHSILSSNPGFVSSGSSCLDKLVNSPVSDVEAHPEELEPSTCGTRCEFLAEGISASIQRVRHCRHCKAYVKGFDHHCPAFGNCIGQENHVLFIFLLVGFIISEASYVACSSQFASKSHILDGTRLETSLSGNLAISTMLFSLLQVLWQGVFLIWHIYCICFNIRTDEWINWKRYPELQQLVQPQPGETITEMRFINPYDKGVLRNVKEFLKLH</sequence>
<dbReference type="PANTHER" id="PTHR22883">
    <property type="entry name" value="ZINC FINGER DHHC DOMAIN CONTAINING PROTEIN"/>
    <property type="match status" value="1"/>
</dbReference>
<evidence type="ECO:0000256" key="5">
    <source>
        <dbReference type="ARBA" id="ARBA00022989"/>
    </source>
</evidence>
<name>A0A5J5BQ38_9ASTE</name>
<evidence type="ECO:0000256" key="4">
    <source>
        <dbReference type="ARBA" id="ARBA00022692"/>
    </source>
</evidence>
<dbReference type="EMBL" id="CM018034">
    <property type="protein sequence ID" value="KAA8543897.1"/>
    <property type="molecule type" value="Genomic_DNA"/>
</dbReference>
<feature type="domain" description="Palmitoyltransferase DHHC" evidence="9">
    <location>
        <begin position="133"/>
        <end position="247"/>
    </location>
</feature>
<dbReference type="AlphaFoldDB" id="A0A5J5BQ38"/>
<keyword evidence="6 8" id="KW-0472">Membrane</keyword>
<keyword evidence="7 8" id="KW-0012">Acyltransferase</keyword>
<feature type="transmembrane region" description="Helical" evidence="8">
    <location>
        <begin position="165"/>
        <end position="184"/>
    </location>
</feature>
<dbReference type="GO" id="GO:0005794">
    <property type="term" value="C:Golgi apparatus"/>
    <property type="evidence" value="ECO:0007669"/>
    <property type="project" value="TreeGrafter"/>
</dbReference>
<dbReference type="PROSITE" id="PS50216">
    <property type="entry name" value="DHHC"/>
    <property type="match status" value="1"/>
</dbReference>
<dbReference type="InterPro" id="IPR039859">
    <property type="entry name" value="PFA4/ZDH16/20/ERF2-like"/>
</dbReference>
<evidence type="ECO:0000259" key="9">
    <source>
        <dbReference type="Pfam" id="PF01529"/>
    </source>
</evidence>
<protein>
    <recommendedName>
        <fullName evidence="8">S-acyltransferase</fullName>
        <ecNumber evidence="8">2.3.1.225</ecNumber>
    </recommendedName>
    <alternativeName>
        <fullName evidence="8">Palmitoyltransferase</fullName>
    </alternativeName>
</protein>
<reference evidence="10 11" key="1">
    <citation type="submission" date="2019-09" db="EMBL/GenBank/DDBJ databases">
        <title>A chromosome-level genome assembly of the Chinese tupelo Nyssa sinensis.</title>
        <authorList>
            <person name="Yang X."/>
            <person name="Kang M."/>
            <person name="Yang Y."/>
            <person name="Xiong H."/>
            <person name="Wang M."/>
            <person name="Zhang Z."/>
            <person name="Wang Z."/>
            <person name="Wu H."/>
            <person name="Ma T."/>
            <person name="Liu J."/>
            <person name="Xi Z."/>
        </authorList>
    </citation>
    <scope>NUCLEOTIDE SEQUENCE [LARGE SCALE GENOMIC DNA]</scope>
    <source>
        <strain evidence="10">J267</strain>
        <tissue evidence="10">Leaf</tissue>
    </source>
</reference>
<evidence type="ECO:0000256" key="8">
    <source>
        <dbReference type="RuleBase" id="RU079119"/>
    </source>
</evidence>
<dbReference type="Proteomes" id="UP000325577">
    <property type="component" value="Linkage Group LG11"/>
</dbReference>
<evidence type="ECO:0000313" key="11">
    <source>
        <dbReference type="Proteomes" id="UP000325577"/>
    </source>
</evidence>
<dbReference type="OrthoDB" id="331948at2759"/>
<keyword evidence="3 8" id="KW-0808">Transferase</keyword>
<evidence type="ECO:0000256" key="1">
    <source>
        <dbReference type="ARBA" id="ARBA00004127"/>
    </source>
</evidence>
<gene>
    <name evidence="10" type="ORF">F0562_021926</name>
</gene>
<evidence type="ECO:0000256" key="6">
    <source>
        <dbReference type="ARBA" id="ARBA00023136"/>
    </source>
</evidence>
<dbReference type="GO" id="GO:0019706">
    <property type="term" value="F:protein-cysteine S-palmitoyltransferase activity"/>
    <property type="evidence" value="ECO:0007669"/>
    <property type="project" value="UniProtKB-EC"/>
</dbReference>
<dbReference type="Pfam" id="PF01529">
    <property type="entry name" value="DHHC"/>
    <property type="match status" value="1"/>
</dbReference>
<proteinExistence type="inferred from homology"/>
<accession>A0A5J5BQ38</accession>
<feature type="transmembrane region" description="Helical" evidence="8">
    <location>
        <begin position="37"/>
        <end position="53"/>
    </location>
</feature>
<evidence type="ECO:0000313" key="10">
    <source>
        <dbReference type="EMBL" id="KAA8543897.1"/>
    </source>
</evidence>
<comment type="similarity">
    <text evidence="2 8">Belongs to the DHHC palmitoyltransferase family.</text>
</comment>
<comment type="subcellular location">
    <subcellularLocation>
        <location evidence="1">Endomembrane system</location>
        <topology evidence="1">Multi-pass membrane protein</topology>
    </subcellularLocation>
</comment>
<dbReference type="InterPro" id="IPR001594">
    <property type="entry name" value="Palmitoyltrfase_DHHC"/>
</dbReference>
<evidence type="ECO:0000256" key="2">
    <source>
        <dbReference type="ARBA" id="ARBA00008574"/>
    </source>
</evidence>
<dbReference type="GO" id="GO:0005783">
    <property type="term" value="C:endoplasmic reticulum"/>
    <property type="evidence" value="ECO:0007669"/>
    <property type="project" value="TreeGrafter"/>
</dbReference>
<keyword evidence="5 8" id="KW-1133">Transmembrane helix</keyword>
<keyword evidence="11" id="KW-1185">Reference proteome</keyword>
<organism evidence="10 11">
    <name type="scientific">Nyssa sinensis</name>
    <dbReference type="NCBI Taxonomy" id="561372"/>
    <lineage>
        <taxon>Eukaryota</taxon>
        <taxon>Viridiplantae</taxon>
        <taxon>Streptophyta</taxon>
        <taxon>Embryophyta</taxon>
        <taxon>Tracheophyta</taxon>
        <taxon>Spermatophyta</taxon>
        <taxon>Magnoliopsida</taxon>
        <taxon>eudicotyledons</taxon>
        <taxon>Gunneridae</taxon>
        <taxon>Pentapetalae</taxon>
        <taxon>asterids</taxon>
        <taxon>Cornales</taxon>
        <taxon>Nyssaceae</taxon>
        <taxon>Nyssa</taxon>
    </lineage>
</organism>
<comment type="catalytic activity">
    <reaction evidence="8">
        <text>L-cysteinyl-[protein] + hexadecanoyl-CoA = S-hexadecanoyl-L-cysteinyl-[protein] + CoA</text>
        <dbReference type="Rhea" id="RHEA:36683"/>
        <dbReference type="Rhea" id="RHEA-COMP:10131"/>
        <dbReference type="Rhea" id="RHEA-COMP:11032"/>
        <dbReference type="ChEBI" id="CHEBI:29950"/>
        <dbReference type="ChEBI" id="CHEBI:57287"/>
        <dbReference type="ChEBI" id="CHEBI:57379"/>
        <dbReference type="ChEBI" id="CHEBI:74151"/>
        <dbReference type="EC" id="2.3.1.225"/>
    </reaction>
</comment>